<feature type="transmembrane region" description="Helical" evidence="1">
    <location>
        <begin position="277"/>
        <end position="294"/>
    </location>
</feature>
<evidence type="ECO:0000256" key="1">
    <source>
        <dbReference type="SAM" id="Phobius"/>
    </source>
</evidence>
<keyword evidence="1" id="KW-1133">Transmembrane helix</keyword>
<feature type="transmembrane region" description="Helical" evidence="1">
    <location>
        <begin position="114"/>
        <end position="138"/>
    </location>
</feature>
<feature type="transmembrane region" description="Helical" evidence="1">
    <location>
        <begin position="41"/>
        <end position="63"/>
    </location>
</feature>
<sequence length="296" mass="32732">MSAAASASGAGNATASAAPQISPEIIASILEGYAKGIRTPLGFALIGTIFASILVPILISLFYFSTPTTRRQPVFILNVVMILLGIAIAIWNDQLEVSLSAILHPTESISSTDFSAFGIFFGIAPWLAELVLALRLLIVFPPSQTPKAKLAAVFAFPVAVKIVRLSCLIVYYHHWIRETDHAASGLQAAETVDYRHSPYSKVEWFLQIFDNSYLSALFILRLYRSQIFNAISRLRFLFWIALGNFVIPVIFNIVLIVDLYTDPNHIVNTVYLLFTNYYVSIIGVVFATCELFIADC</sequence>
<feature type="transmembrane region" description="Helical" evidence="1">
    <location>
        <begin position="236"/>
        <end position="257"/>
    </location>
</feature>
<evidence type="ECO:0000313" key="3">
    <source>
        <dbReference type="Proteomes" id="UP000008370"/>
    </source>
</evidence>
<keyword evidence="3" id="KW-1185">Reference proteome</keyword>
<dbReference type="GeneID" id="18920983"/>
<name>K5WWA7_PHACS</name>
<dbReference type="KEGG" id="pco:PHACADRAFT_97703"/>
<protein>
    <submittedName>
        <fullName evidence="2">Uncharacterized protein</fullName>
    </submittedName>
</protein>
<organism evidence="2 3">
    <name type="scientific">Phanerochaete carnosa (strain HHB-10118-sp)</name>
    <name type="common">White-rot fungus</name>
    <name type="synonym">Peniophora carnosa</name>
    <dbReference type="NCBI Taxonomy" id="650164"/>
    <lineage>
        <taxon>Eukaryota</taxon>
        <taxon>Fungi</taxon>
        <taxon>Dikarya</taxon>
        <taxon>Basidiomycota</taxon>
        <taxon>Agaricomycotina</taxon>
        <taxon>Agaricomycetes</taxon>
        <taxon>Polyporales</taxon>
        <taxon>Phanerochaetaceae</taxon>
        <taxon>Phanerochaete</taxon>
    </lineage>
</organism>
<dbReference type="OrthoDB" id="2548432at2759"/>
<dbReference type="AlphaFoldDB" id="K5WWA7"/>
<dbReference type="RefSeq" id="XP_007397428.1">
    <property type="nucleotide sequence ID" value="XM_007397366.1"/>
</dbReference>
<reference evidence="2 3" key="1">
    <citation type="journal article" date="2012" name="BMC Genomics">
        <title>Comparative genomics of the white-rot fungi, Phanerochaete carnosa and P. chrysosporium, to elucidate the genetic basis of the distinct wood types they colonize.</title>
        <authorList>
            <person name="Suzuki H."/>
            <person name="MacDonald J."/>
            <person name="Syed K."/>
            <person name="Salamov A."/>
            <person name="Hori C."/>
            <person name="Aerts A."/>
            <person name="Henrissat B."/>
            <person name="Wiebenga A."/>
            <person name="vanKuyk P.A."/>
            <person name="Barry K."/>
            <person name="Lindquist E."/>
            <person name="LaButti K."/>
            <person name="Lapidus A."/>
            <person name="Lucas S."/>
            <person name="Coutinho P."/>
            <person name="Gong Y."/>
            <person name="Samejima M."/>
            <person name="Mahadevan R."/>
            <person name="Abou-Zaid M."/>
            <person name="de Vries R.P."/>
            <person name="Igarashi K."/>
            <person name="Yadav J.S."/>
            <person name="Grigoriev I.V."/>
            <person name="Master E.R."/>
        </authorList>
    </citation>
    <scope>NUCLEOTIDE SEQUENCE [LARGE SCALE GENOMIC DNA]</scope>
    <source>
        <strain evidence="2 3">HHB-10118-sp</strain>
    </source>
</reference>
<feature type="transmembrane region" description="Helical" evidence="1">
    <location>
        <begin position="204"/>
        <end position="224"/>
    </location>
</feature>
<keyword evidence="1" id="KW-0812">Transmembrane</keyword>
<feature type="transmembrane region" description="Helical" evidence="1">
    <location>
        <begin position="75"/>
        <end position="94"/>
    </location>
</feature>
<keyword evidence="1" id="KW-0472">Membrane</keyword>
<dbReference type="HOGENOM" id="CLU_062759_0_0_1"/>
<dbReference type="Proteomes" id="UP000008370">
    <property type="component" value="Unassembled WGS sequence"/>
</dbReference>
<accession>K5WWA7</accession>
<gene>
    <name evidence="2" type="ORF">PHACADRAFT_97703</name>
</gene>
<proteinExistence type="predicted"/>
<dbReference type="InParanoid" id="K5WWA7"/>
<evidence type="ECO:0000313" key="2">
    <source>
        <dbReference type="EMBL" id="EKM54747.1"/>
    </source>
</evidence>
<dbReference type="EMBL" id="JH930473">
    <property type="protein sequence ID" value="EKM54747.1"/>
    <property type="molecule type" value="Genomic_DNA"/>
</dbReference>
<feature type="transmembrane region" description="Helical" evidence="1">
    <location>
        <begin position="150"/>
        <end position="172"/>
    </location>
</feature>